<proteinExistence type="predicted"/>
<evidence type="ECO:0000259" key="1">
    <source>
        <dbReference type="Pfam" id="PF13847"/>
    </source>
</evidence>
<dbReference type="InParanoid" id="A0A5N4B1X2"/>
<dbReference type="Gene3D" id="3.40.50.150">
    <property type="entry name" value="Vaccinia Virus protein VP39"/>
    <property type="match status" value="1"/>
</dbReference>
<accession>A0A5N4B1X2</accession>
<name>A0A5N4B1X2_PHOPY</name>
<keyword evidence="3" id="KW-1185">Reference proteome</keyword>
<reference evidence="2 3" key="1">
    <citation type="journal article" date="2018" name="Elife">
        <title>Firefly genomes illuminate parallel origins of bioluminescence in beetles.</title>
        <authorList>
            <person name="Fallon T.R."/>
            <person name="Lower S.E."/>
            <person name="Chang C.H."/>
            <person name="Bessho-Uehara M."/>
            <person name="Martin G.J."/>
            <person name="Bewick A.J."/>
            <person name="Behringer M."/>
            <person name="Debat H.J."/>
            <person name="Wong I."/>
            <person name="Day J.C."/>
            <person name="Suvorov A."/>
            <person name="Silva C.J."/>
            <person name="Stanger-Hall K.F."/>
            <person name="Hall D.W."/>
            <person name="Schmitz R.J."/>
            <person name="Nelson D.R."/>
            <person name="Lewis S.M."/>
            <person name="Shigenobu S."/>
            <person name="Bybee S.M."/>
            <person name="Larracuente A.M."/>
            <person name="Oba Y."/>
            <person name="Weng J.K."/>
        </authorList>
    </citation>
    <scope>NUCLEOTIDE SEQUENCE [LARGE SCALE GENOMIC DNA]</scope>
    <source>
        <strain evidence="2">1611_PpyrPB1</strain>
        <tissue evidence="2">Whole body</tissue>
    </source>
</reference>
<organism evidence="2 3">
    <name type="scientific">Photinus pyralis</name>
    <name type="common">Common eastern firefly</name>
    <name type="synonym">Lampyris pyralis</name>
    <dbReference type="NCBI Taxonomy" id="7054"/>
    <lineage>
        <taxon>Eukaryota</taxon>
        <taxon>Metazoa</taxon>
        <taxon>Ecdysozoa</taxon>
        <taxon>Arthropoda</taxon>
        <taxon>Hexapoda</taxon>
        <taxon>Insecta</taxon>
        <taxon>Pterygota</taxon>
        <taxon>Neoptera</taxon>
        <taxon>Endopterygota</taxon>
        <taxon>Coleoptera</taxon>
        <taxon>Polyphaga</taxon>
        <taxon>Elateriformia</taxon>
        <taxon>Elateroidea</taxon>
        <taxon>Lampyridae</taxon>
        <taxon>Lampyrinae</taxon>
        <taxon>Photinus</taxon>
    </lineage>
</organism>
<dbReference type="EMBL" id="VVIM01000001">
    <property type="protein sequence ID" value="KAB0803556.1"/>
    <property type="molecule type" value="Genomic_DNA"/>
</dbReference>
<dbReference type="AlphaFoldDB" id="A0A5N4B1X2"/>
<comment type="caution">
    <text evidence="2">The sequence shown here is derived from an EMBL/GenBank/DDBJ whole genome shotgun (WGS) entry which is preliminary data.</text>
</comment>
<dbReference type="Pfam" id="PF13847">
    <property type="entry name" value="Methyltransf_31"/>
    <property type="match status" value="1"/>
</dbReference>
<evidence type="ECO:0000313" key="3">
    <source>
        <dbReference type="Proteomes" id="UP000327044"/>
    </source>
</evidence>
<dbReference type="SUPFAM" id="SSF53335">
    <property type="entry name" value="S-adenosyl-L-methionine-dependent methyltransferases"/>
    <property type="match status" value="1"/>
</dbReference>
<dbReference type="PANTHER" id="PTHR43861:SF1">
    <property type="entry name" value="TRANS-ACONITATE 2-METHYLTRANSFERASE"/>
    <property type="match status" value="1"/>
</dbReference>
<feature type="domain" description="Methyltransferase" evidence="1">
    <location>
        <begin position="34"/>
        <end position="143"/>
    </location>
</feature>
<dbReference type="PANTHER" id="PTHR43861">
    <property type="entry name" value="TRANS-ACONITATE 2-METHYLTRANSFERASE-RELATED"/>
    <property type="match status" value="1"/>
</dbReference>
<evidence type="ECO:0000313" key="2">
    <source>
        <dbReference type="EMBL" id="KAB0803556.1"/>
    </source>
</evidence>
<sequence>MNNPELYDTTGKVLDAQMESILKSYIRQLPRNGDQKVVLDVGCGPGRLSFNYLYKPLSAEIKEMIGVDQSEDMVTYANRHYGNDNLKFVKLNIETDCIPEHYLGRFDYVFSVGALHFLRDYTCGFTNISNMMKPGGYALLVFPESGQMYDIYKTVWTKPTWSKFIREEKLMNMPFNNCKNPENKLRDISRTAGFESLRREIRDIISLRVFRCLETFQNACKNSSLTTT</sequence>
<dbReference type="InterPro" id="IPR025714">
    <property type="entry name" value="Methyltranfer_dom"/>
</dbReference>
<protein>
    <recommendedName>
        <fullName evidence="1">Methyltransferase domain-containing protein</fullName>
    </recommendedName>
</protein>
<dbReference type="CDD" id="cd02440">
    <property type="entry name" value="AdoMet_MTases"/>
    <property type="match status" value="1"/>
</dbReference>
<dbReference type="InterPro" id="IPR029063">
    <property type="entry name" value="SAM-dependent_MTases_sf"/>
</dbReference>
<dbReference type="Proteomes" id="UP000327044">
    <property type="component" value="Unassembled WGS sequence"/>
</dbReference>
<gene>
    <name evidence="2" type="ORF">PPYR_00526</name>
</gene>
<dbReference type="OrthoDB" id="66144at2759"/>